<evidence type="ECO:0000256" key="2">
    <source>
        <dbReference type="ARBA" id="ARBA00005297"/>
    </source>
</evidence>
<dbReference type="SUPFAM" id="SSF56322">
    <property type="entry name" value="ADC synthase"/>
    <property type="match status" value="1"/>
</dbReference>
<keyword evidence="4 7" id="KW-0413">Isomerase</keyword>
<dbReference type="PANTHER" id="PTHR42839">
    <property type="entry name" value="ISOCHORISMATE SYNTHASE ENTC"/>
    <property type="match status" value="1"/>
</dbReference>
<feature type="domain" description="Chorismate-utilising enzyme C-terminal" evidence="6">
    <location>
        <begin position="167"/>
        <end position="420"/>
    </location>
</feature>
<dbReference type="KEGG" id="tcd:AAIA72_12100"/>
<dbReference type="InterPro" id="IPR004561">
    <property type="entry name" value="IsoChor_synthase"/>
</dbReference>
<accession>A0AB39UTD0</accession>
<dbReference type="Gene3D" id="3.60.120.10">
    <property type="entry name" value="Anthranilate synthase"/>
    <property type="match status" value="1"/>
</dbReference>
<reference evidence="7" key="1">
    <citation type="submission" date="2024-05" db="EMBL/GenBank/DDBJ databases">
        <title>Genome sequencing of novel strain.</title>
        <authorList>
            <person name="Ganbat D."/>
            <person name="Ganbat S."/>
            <person name="Lee S.-J."/>
        </authorList>
    </citation>
    <scope>NUCLEOTIDE SEQUENCE</scope>
    <source>
        <strain evidence="7">SMD15-11</strain>
    </source>
</reference>
<evidence type="ECO:0000256" key="1">
    <source>
        <dbReference type="ARBA" id="ARBA00000799"/>
    </source>
</evidence>
<evidence type="ECO:0000256" key="3">
    <source>
        <dbReference type="ARBA" id="ARBA00012824"/>
    </source>
</evidence>
<dbReference type="InterPro" id="IPR005801">
    <property type="entry name" value="ADC_synthase"/>
</dbReference>
<dbReference type="EC" id="5.4.4.2" evidence="3"/>
<dbReference type="NCBIfam" id="TIGR00543">
    <property type="entry name" value="isochor_syn"/>
    <property type="match status" value="1"/>
</dbReference>
<evidence type="ECO:0000256" key="4">
    <source>
        <dbReference type="ARBA" id="ARBA00023235"/>
    </source>
</evidence>
<dbReference type="PANTHER" id="PTHR42839:SF2">
    <property type="entry name" value="ISOCHORISMATE SYNTHASE ENTC"/>
    <property type="match status" value="1"/>
</dbReference>
<organism evidence="7">
    <name type="scientific">Thermohahella caldifontis</name>
    <dbReference type="NCBI Taxonomy" id="3142973"/>
    <lineage>
        <taxon>Bacteria</taxon>
        <taxon>Pseudomonadati</taxon>
        <taxon>Pseudomonadota</taxon>
        <taxon>Gammaproteobacteria</taxon>
        <taxon>Oceanospirillales</taxon>
        <taxon>Hahellaceae</taxon>
        <taxon>Thermohahella</taxon>
    </lineage>
</organism>
<dbReference type="AlphaFoldDB" id="A0AB39UTD0"/>
<proteinExistence type="inferred from homology"/>
<protein>
    <recommendedName>
        <fullName evidence="3">isochorismate synthase</fullName>
        <ecNumber evidence="3">5.4.4.2</ecNumber>
    </recommendedName>
    <alternativeName>
        <fullName evidence="5">Isochorismate mutase</fullName>
    </alternativeName>
</protein>
<dbReference type="GO" id="GO:0008909">
    <property type="term" value="F:isochorismate synthase activity"/>
    <property type="evidence" value="ECO:0007669"/>
    <property type="project" value="UniProtKB-EC"/>
</dbReference>
<evidence type="ECO:0000313" key="7">
    <source>
        <dbReference type="EMBL" id="XDT71544.1"/>
    </source>
</evidence>
<dbReference type="InterPro" id="IPR015890">
    <property type="entry name" value="Chorismate_C"/>
</dbReference>
<evidence type="ECO:0000256" key="5">
    <source>
        <dbReference type="ARBA" id="ARBA00041564"/>
    </source>
</evidence>
<evidence type="ECO:0000259" key="6">
    <source>
        <dbReference type="Pfam" id="PF00425"/>
    </source>
</evidence>
<sequence length="428" mass="48188">MPRMTARQLDTWQGQVPRQTVVPVPCCDLKTWLKRQRGSHRFYFQDRTHEVEIAAVGQLWRTTDTALARRALAQMQAGMSGSDPATAPRLLAGVAFDPATAWAAYGARRFWLPEAELRRVGERTWLILYHRDSLPAPQAWLPEPSAIAEPPLQLDMPLVTLQHSVSRADWARRVDRVLEQIRQGRLHKAVLSRCTRVRPAVAVEGLDWLRFWGTRNPGSYQFWYAPRPQDSFFGCSPERLFRLQGTELRTEALAATIARGQDPEQDRHLARTLHQDDKSRRENDWVAQAIRAQLATLCSGLDVAESLDTVRLSRIQHLRRRMGGTLRPDRDAFDVLDALHPTPAVAGTPTVDARALIRELDGYPRGWYAGAIGWVGADAAEFSVAIRSARRCGAQLCLYTGAGIVDGSDPDREWQELDDKLASLLPEV</sequence>
<dbReference type="EMBL" id="CP154858">
    <property type="protein sequence ID" value="XDT71544.1"/>
    <property type="molecule type" value="Genomic_DNA"/>
</dbReference>
<comment type="catalytic activity">
    <reaction evidence="1">
        <text>chorismate = isochorismate</text>
        <dbReference type="Rhea" id="RHEA:18985"/>
        <dbReference type="ChEBI" id="CHEBI:29748"/>
        <dbReference type="ChEBI" id="CHEBI:29780"/>
        <dbReference type="EC" id="5.4.4.2"/>
    </reaction>
</comment>
<dbReference type="RefSeq" id="WP_369600580.1">
    <property type="nucleotide sequence ID" value="NZ_CP154858.1"/>
</dbReference>
<comment type="similarity">
    <text evidence="2">Belongs to the isochorismate synthase family.</text>
</comment>
<gene>
    <name evidence="7" type="ORF">AAIA72_12100</name>
</gene>
<dbReference type="Pfam" id="PF00425">
    <property type="entry name" value="Chorismate_bind"/>
    <property type="match status" value="1"/>
</dbReference>
<name>A0AB39UTD0_9GAMM</name>